<accession>A0A9W6TW38</accession>
<organism evidence="3 4">
    <name type="scientific">Phytophthora lilii</name>
    <dbReference type="NCBI Taxonomy" id="2077276"/>
    <lineage>
        <taxon>Eukaryota</taxon>
        <taxon>Sar</taxon>
        <taxon>Stramenopiles</taxon>
        <taxon>Oomycota</taxon>
        <taxon>Peronosporomycetes</taxon>
        <taxon>Peronosporales</taxon>
        <taxon>Peronosporaceae</taxon>
        <taxon>Phytophthora</taxon>
    </lineage>
</organism>
<proteinExistence type="predicted"/>
<keyword evidence="2" id="KW-1133">Transmembrane helix</keyword>
<sequence>MMTESNNLLYHPHDGGFDRLEEMEGGALTRYPVLRSVPVPMPRPWSTRGAIALLMVCGVVFGVIAIITMSNSQASEEASAESAPGGRAELIAGGSGSLGIGTVSESSWQDETNPSAESTSNSGLDNPSSESTGSSSSLAGEATSRLNDSASASSFEEVTTNLLGSWTNDSELGSSGTSESDASEPDSASADNMQDILISASDLTDSSLEDWFGDSSSASSADDSSSASIDSEPSDSESQSGDSSLGF</sequence>
<dbReference type="AlphaFoldDB" id="A0A9W6TW38"/>
<feature type="region of interest" description="Disordered" evidence="1">
    <location>
        <begin position="165"/>
        <end position="247"/>
    </location>
</feature>
<dbReference type="EMBL" id="BSXW01000385">
    <property type="protein sequence ID" value="GMF20765.1"/>
    <property type="molecule type" value="Genomic_DNA"/>
</dbReference>
<feature type="compositionally biased region" description="Low complexity" evidence="1">
    <location>
        <begin position="128"/>
        <end position="144"/>
    </location>
</feature>
<reference evidence="3" key="1">
    <citation type="submission" date="2023-04" db="EMBL/GenBank/DDBJ databases">
        <title>Phytophthora lilii NBRC 32176.</title>
        <authorList>
            <person name="Ichikawa N."/>
            <person name="Sato H."/>
            <person name="Tonouchi N."/>
        </authorList>
    </citation>
    <scope>NUCLEOTIDE SEQUENCE</scope>
    <source>
        <strain evidence="3">NBRC 32176</strain>
    </source>
</reference>
<gene>
    <name evidence="3" type="ORF">Plil01_000811700</name>
</gene>
<keyword evidence="2" id="KW-0812">Transmembrane</keyword>
<feature type="transmembrane region" description="Helical" evidence="2">
    <location>
        <begin position="50"/>
        <end position="69"/>
    </location>
</feature>
<feature type="compositionally biased region" description="Polar residues" evidence="1">
    <location>
        <begin position="103"/>
        <end position="127"/>
    </location>
</feature>
<feature type="compositionally biased region" description="Low complexity" evidence="1">
    <location>
        <begin position="214"/>
        <end position="247"/>
    </location>
</feature>
<evidence type="ECO:0000256" key="1">
    <source>
        <dbReference type="SAM" id="MobiDB-lite"/>
    </source>
</evidence>
<keyword evidence="2" id="KW-0472">Membrane</keyword>
<dbReference type="Proteomes" id="UP001165083">
    <property type="component" value="Unassembled WGS sequence"/>
</dbReference>
<evidence type="ECO:0000313" key="4">
    <source>
        <dbReference type="Proteomes" id="UP001165083"/>
    </source>
</evidence>
<protein>
    <submittedName>
        <fullName evidence="3">Unnamed protein product</fullName>
    </submittedName>
</protein>
<keyword evidence="4" id="KW-1185">Reference proteome</keyword>
<name>A0A9W6TW38_9STRA</name>
<evidence type="ECO:0000313" key="3">
    <source>
        <dbReference type="EMBL" id="GMF20765.1"/>
    </source>
</evidence>
<evidence type="ECO:0000256" key="2">
    <source>
        <dbReference type="SAM" id="Phobius"/>
    </source>
</evidence>
<dbReference type="OrthoDB" id="129662at2759"/>
<comment type="caution">
    <text evidence="3">The sequence shown here is derived from an EMBL/GenBank/DDBJ whole genome shotgun (WGS) entry which is preliminary data.</text>
</comment>
<feature type="region of interest" description="Disordered" evidence="1">
    <location>
        <begin position="101"/>
        <end position="153"/>
    </location>
</feature>
<feature type="compositionally biased region" description="Polar residues" evidence="1">
    <location>
        <begin position="165"/>
        <end position="177"/>
    </location>
</feature>